<dbReference type="Pfam" id="PF01593">
    <property type="entry name" value="Amino_oxidase"/>
    <property type="match status" value="1"/>
</dbReference>
<dbReference type="STRING" id="1447875.A0A2B7WP42"/>
<name>A0A2B7WP42_9EURO</name>
<protein>
    <recommendedName>
        <fullName evidence="1">Amine oxidase domain-containing protein</fullName>
    </recommendedName>
</protein>
<feature type="domain" description="Amine oxidase" evidence="1">
    <location>
        <begin position="14"/>
        <end position="447"/>
    </location>
</feature>
<dbReference type="InterPro" id="IPR050464">
    <property type="entry name" value="Zeta_carotene_desat/Oxidored"/>
</dbReference>
<keyword evidence="3" id="KW-1185">Reference proteome</keyword>
<reference evidence="2 3" key="1">
    <citation type="submission" date="2017-10" db="EMBL/GenBank/DDBJ databases">
        <title>Comparative genomics in systemic dimorphic fungi from Ajellomycetaceae.</title>
        <authorList>
            <person name="Munoz J.F."/>
            <person name="Mcewen J.G."/>
            <person name="Clay O.K."/>
            <person name="Cuomo C.A."/>
        </authorList>
    </citation>
    <scope>NUCLEOTIDE SEQUENCE [LARGE SCALE GENOMIC DNA]</scope>
    <source>
        <strain evidence="2 3">UAMH5409</strain>
    </source>
</reference>
<accession>A0A2B7WP42</accession>
<dbReference type="PANTHER" id="PTHR42923">
    <property type="entry name" value="PROTOPORPHYRINOGEN OXIDASE"/>
    <property type="match status" value="1"/>
</dbReference>
<dbReference type="Proteomes" id="UP000223968">
    <property type="component" value="Unassembled WGS sequence"/>
</dbReference>
<dbReference type="OrthoDB" id="5977668at2759"/>
<organism evidence="2 3">
    <name type="scientific">Helicocarpus griseus UAMH5409</name>
    <dbReference type="NCBI Taxonomy" id="1447875"/>
    <lineage>
        <taxon>Eukaryota</taxon>
        <taxon>Fungi</taxon>
        <taxon>Dikarya</taxon>
        <taxon>Ascomycota</taxon>
        <taxon>Pezizomycotina</taxon>
        <taxon>Eurotiomycetes</taxon>
        <taxon>Eurotiomycetidae</taxon>
        <taxon>Onygenales</taxon>
        <taxon>Ajellomycetaceae</taxon>
        <taxon>Helicocarpus</taxon>
    </lineage>
</organism>
<evidence type="ECO:0000259" key="1">
    <source>
        <dbReference type="Pfam" id="PF01593"/>
    </source>
</evidence>
<evidence type="ECO:0000313" key="3">
    <source>
        <dbReference type="Proteomes" id="UP000223968"/>
    </source>
</evidence>
<dbReference type="GO" id="GO:0016491">
    <property type="term" value="F:oxidoreductase activity"/>
    <property type="evidence" value="ECO:0007669"/>
    <property type="project" value="InterPro"/>
</dbReference>
<dbReference type="AlphaFoldDB" id="A0A2B7WP42"/>
<dbReference type="EMBL" id="PDNB01000227">
    <property type="protein sequence ID" value="PGG98338.1"/>
    <property type="molecule type" value="Genomic_DNA"/>
</dbReference>
<dbReference type="Gene3D" id="3.30.70.1990">
    <property type="match status" value="1"/>
</dbReference>
<comment type="caution">
    <text evidence="2">The sequence shown here is derived from an EMBL/GenBank/DDBJ whole genome shotgun (WGS) entry which is preliminary data.</text>
</comment>
<dbReference type="Gene3D" id="1.10.405.20">
    <property type="match status" value="1"/>
</dbReference>
<evidence type="ECO:0000313" key="2">
    <source>
        <dbReference type="EMBL" id="PGG98338.1"/>
    </source>
</evidence>
<dbReference type="Gene3D" id="3.50.50.60">
    <property type="entry name" value="FAD/NAD(P)-binding domain"/>
    <property type="match status" value="2"/>
</dbReference>
<gene>
    <name evidence="2" type="ORF">AJ79_08905</name>
</gene>
<dbReference type="InterPro" id="IPR002937">
    <property type="entry name" value="Amino_oxidase"/>
</dbReference>
<dbReference type="SUPFAM" id="SSF51905">
    <property type="entry name" value="FAD/NAD(P)-binding domain"/>
    <property type="match status" value="1"/>
</dbReference>
<proteinExistence type="predicted"/>
<dbReference type="InterPro" id="IPR036188">
    <property type="entry name" value="FAD/NAD-bd_sf"/>
</dbReference>
<sequence length="538" mass="60993">MAPKKVAIVGGECSGLAAFWALKYSGHEVHIFESGNRLSSFTHPMQYEKGGKKIAVDTGLTYLKPSTSPNLYAFLQELQVSCCNAEFSVASSRLGDSFEWKSASPLAAILSRNILRLDMWRILIDIVRFNHFALDLLRSEQVAKRRLEPRRKAKQLHSRDWPQKSIGMYLTNEGYSTAFRDHYIIPIIAFLWSVQNARDALELPIALLLRFMAECGLLQSSLFWSNWMSVRGDLNGLEASITKNTPAGRIHLNTTVHSVREADRPDELVVHWGEAQRESFDHVIMATSSHEALSLISADATDEEIRILSGFQTARAVAILHSDTNLMPKRRRVRATFNHITKISPTTRPSSSNTTPFCTSYYMNRLQNVPEQSFGSVLITINSLSPPHPLLVQGIWEYPLFTFNNQALQSQKLLSRIQNKRGISYCGSWTGYGRYEDAVRSAFQVAVEHLGAELPFDVVESGTLWRGGESTQAHRVPALKRREVLARLLLKVLLAVYWLLGVVRRVVLYFWTAWRGVGEMGEMRKGKWEGREKRWVGR</sequence>
<dbReference type="PANTHER" id="PTHR42923:SF17">
    <property type="entry name" value="AMINE OXIDASE DOMAIN-CONTAINING PROTEIN"/>
    <property type="match status" value="1"/>
</dbReference>